<sequence length="55" mass="6761">MIIVKLILLMEVHLQIKVQLLMVQQLLFLMVVKLTIKLQLLLIMVFLFHQRFWLW</sequence>
<accession>A0A0A9HI92</accession>
<reference evidence="2" key="1">
    <citation type="submission" date="2014-09" db="EMBL/GenBank/DDBJ databases">
        <authorList>
            <person name="Magalhaes I.L.F."/>
            <person name="Oliveira U."/>
            <person name="Santos F.R."/>
            <person name="Vidigal T.H.D.A."/>
            <person name="Brescovit A.D."/>
            <person name="Santos A.J."/>
        </authorList>
    </citation>
    <scope>NUCLEOTIDE SEQUENCE</scope>
    <source>
        <tissue evidence="2">Shoot tissue taken approximately 20 cm above the soil surface</tissue>
    </source>
</reference>
<keyword evidence="1" id="KW-1133">Transmembrane helix</keyword>
<dbReference type="AlphaFoldDB" id="A0A0A9HI92"/>
<name>A0A0A9HI92_ARUDO</name>
<dbReference type="EMBL" id="GBRH01160996">
    <property type="protein sequence ID" value="JAE36900.1"/>
    <property type="molecule type" value="Transcribed_RNA"/>
</dbReference>
<keyword evidence="1" id="KW-0472">Membrane</keyword>
<evidence type="ECO:0000256" key="1">
    <source>
        <dbReference type="SAM" id="Phobius"/>
    </source>
</evidence>
<feature type="transmembrane region" description="Helical" evidence="1">
    <location>
        <begin position="26"/>
        <end position="48"/>
    </location>
</feature>
<organism evidence="2">
    <name type="scientific">Arundo donax</name>
    <name type="common">Giant reed</name>
    <name type="synonym">Donax arundinaceus</name>
    <dbReference type="NCBI Taxonomy" id="35708"/>
    <lineage>
        <taxon>Eukaryota</taxon>
        <taxon>Viridiplantae</taxon>
        <taxon>Streptophyta</taxon>
        <taxon>Embryophyta</taxon>
        <taxon>Tracheophyta</taxon>
        <taxon>Spermatophyta</taxon>
        <taxon>Magnoliopsida</taxon>
        <taxon>Liliopsida</taxon>
        <taxon>Poales</taxon>
        <taxon>Poaceae</taxon>
        <taxon>PACMAD clade</taxon>
        <taxon>Arundinoideae</taxon>
        <taxon>Arundineae</taxon>
        <taxon>Arundo</taxon>
    </lineage>
</organism>
<keyword evidence="1" id="KW-0812">Transmembrane</keyword>
<proteinExistence type="predicted"/>
<evidence type="ECO:0000313" key="2">
    <source>
        <dbReference type="EMBL" id="JAE36900.1"/>
    </source>
</evidence>
<reference evidence="2" key="2">
    <citation type="journal article" date="2015" name="Data Brief">
        <title>Shoot transcriptome of the giant reed, Arundo donax.</title>
        <authorList>
            <person name="Barrero R.A."/>
            <person name="Guerrero F.D."/>
            <person name="Moolhuijzen P."/>
            <person name="Goolsby J.A."/>
            <person name="Tidwell J."/>
            <person name="Bellgard S.E."/>
            <person name="Bellgard M.I."/>
        </authorList>
    </citation>
    <scope>NUCLEOTIDE SEQUENCE</scope>
    <source>
        <tissue evidence="2">Shoot tissue taken approximately 20 cm above the soil surface</tissue>
    </source>
</reference>
<protein>
    <submittedName>
        <fullName evidence="2">Uncharacterized protein</fullName>
    </submittedName>
</protein>